<keyword evidence="1" id="KW-1133">Transmembrane helix</keyword>
<accession>A0A9J6RBP3</accession>
<protein>
    <submittedName>
        <fullName evidence="2">Uncharacterized protein</fullName>
    </submittedName>
</protein>
<evidence type="ECO:0000256" key="1">
    <source>
        <dbReference type="SAM" id="Phobius"/>
    </source>
</evidence>
<organism evidence="2 3">
    <name type="scientific">Natronobacillus azotifigens</name>
    <dbReference type="NCBI Taxonomy" id="472978"/>
    <lineage>
        <taxon>Bacteria</taxon>
        <taxon>Bacillati</taxon>
        <taxon>Bacillota</taxon>
        <taxon>Bacilli</taxon>
        <taxon>Bacillales</taxon>
        <taxon>Bacillaceae</taxon>
        <taxon>Natronobacillus</taxon>
    </lineage>
</organism>
<feature type="transmembrane region" description="Helical" evidence="1">
    <location>
        <begin position="89"/>
        <end position="107"/>
    </location>
</feature>
<dbReference type="Proteomes" id="UP001084197">
    <property type="component" value="Unassembled WGS sequence"/>
</dbReference>
<keyword evidence="1" id="KW-0472">Membrane</keyword>
<evidence type="ECO:0000313" key="3">
    <source>
        <dbReference type="Proteomes" id="UP001084197"/>
    </source>
</evidence>
<dbReference type="RefSeq" id="WP_268779541.1">
    <property type="nucleotide sequence ID" value="NZ_JAPRAT010000008.1"/>
</dbReference>
<reference evidence="2" key="1">
    <citation type="submission" date="2022-11" db="EMBL/GenBank/DDBJ databases">
        <title>WGS of Natronobacillus azotifigens 24KS-1, an anaerobic diazotrophic haloalkaliphile from soda-rich habitats.</title>
        <authorList>
            <person name="Sorokin D.Y."/>
            <person name="Merkel A.Y."/>
        </authorList>
    </citation>
    <scope>NUCLEOTIDE SEQUENCE</scope>
    <source>
        <strain evidence="2">24KS-1</strain>
    </source>
</reference>
<dbReference type="AlphaFoldDB" id="A0A9J6RBP3"/>
<name>A0A9J6RBP3_9BACI</name>
<evidence type="ECO:0000313" key="2">
    <source>
        <dbReference type="EMBL" id="MCZ0702774.1"/>
    </source>
</evidence>
<gene>
    <name evidence="2" type="ORF">OWO01_06085</name>
</gene>
<feature type="transmembrane region" description="Helical" evidence="1">
    <location>
        <begin position="56"/>
        <end position="83"/>
    </location>
</feature>
<sequence>MRTAFLQLFFGYLIVLIGIDVGGFDLLFDPIGYLLIAAGLVKLAQRYDYADTAYRLAFFLAFFGIIHVIVPIFLGSIPFLFFGVDLFDLIISILKLLLVYFIFQLLLQYSERKQDFQLRASTGALQKMYFIFALASIILSPVFLIAFPFAPIGLIILIFVLGYAVVEVIFLVWLFKYSRLEG</sequence>
<feature type="transmembrane region" description="Helical" evidence="1">
    <location>
        <begin position="128"/>
        <end position="146"/>
    </location>
</feature>
<keyword evidence="1" id="KW-0812">Transmembrane</keyword>
<keyword evidence="3" id="KW-1185">Reference proteome</keyword>
<feature type="transmembrane region" description="Helical" evidence="1">
    <location>
        <begin position="28"/>
        <end position="44"/>
    </location>
</feature>
<feature type="transmembrane region" description="Helical" evidence="1">
    <location>
        <begin position="152"/>
        <end position="175"/>
    </location>
</feature>
<proteinExistence type="predicted"/>
<dbReference type="EMBL" id="JAPRAT010000008">
    <property type="protein sequence ID" value="MCZ0702774.1"/>
    <property type="molecule type" value="Genomic_DNA"/>
</dbReference>
<comment type="caution">
    <text evidence="2">The sequence shown here is derived from an EMBL/GenBank/DDBJ whole genome shotgun (WGS) entry which is preliminary data.</text>
</comment>